<keyword evidence="3" id="KW-0238">DNA-binding</keyword>
<evidence type="ECO:0000256" key="3">
    <source>
        <dbReference type="ARBA" id="ARBA00023125"/>
    </source>
</evidence>
<evidence type="ECO:0000259" key="9">
    <source>
        <dbReference type="PROSITE" id="PS51032"/>
    </source>
</evidence>
<organism evidence="10 11">
    <name type="scientific">Hevea brasiliensis</name>
    <name type="common">Para rubber tree</name>
    <name type="synonym">Siphonia brasiliensis</name>
    <dbReference type="NCBI Taxonomy" id="3981"/>
    <lineage>
        <taxon>Eukaryota</taxon>
        <taxon>Viridiplantae</taxon>
        <taxon>Streptophyta</taxon>
        <taxon>Embryophyta</taxon>
        <taxon>Tracheophyta</taxon>
        <taxon>Spermatophyta</taxon>
        <taxon>Magnoliopsida</taxon>
        <taxon>eudicotyledons</taxon>
        <taxon>Gunneridae</taxon>
        <taxon>Pentapetalae</taxon>
        <taxon>rosids</taxon>
        <taxon>fabids</taxon>
        <taxon>Malpighiales</taxon>
        <taxon>Euphorbiaceae</taxon>
        <taxon>Crotonoideae</taxon>
        <taxon>Micrandreae</taxon>
        <taxon>Hevea</taxon>
    </lineage>
</organism>
<keyword evidence="6" id="KW-0539">Nucleus</keyword>
<accession>A0A6A6L7L0</accession>
<name>A0A6A6L7L0_HEVBR</name>
<dbReference type="PANTHER" id="PTHR31985:SF45">
    <property type="entry name" value="ETHYLENE-RESPONSIVE TRANSCRIPTION FACTOR ERF020"/>
    <property type="match status" value="1"/>
</dbReference>
<dbReference type="Pfam" id="PF00847">
    <property type="entry name" value="AP2"/>
    <property type="match status" value="1"/>
</dbReference>
<dbReference type="Gene3D" id="3.30.730.10">
    <property type="entry name" value="AP2/ERF domain"/>
    <property type="match status" value="1"/>
</dbReference>
<dbReference type="EMBL" id="JAAGAX010000012">
    <property type="protein sequence ID" value="KAF2296984.1"/>
    <property type="molecule type" value="Genomic_DNA"/>
</dbReference>
<dbReference type="GO" id="GO:0005634">
    <property type="term" value="C:nucleus"/>
    <property type="evidence" value="ECO:0007669"/>
    <property type="project" value="UniProtKB-SubCell"/>
</dbReference>
<keyword evidence="4" id="KW-0010">Activator</keyword>
<dbReference type="InterPro" id="IPR051032">
    <property type="entry name" value="AP2/ERF_TF_ERF_subfamily"/>
</dbReference>
<feature type="region of interest" description="Disordered" evidence="8">
    <location>
        <begin position="1"/>
        <end position="28"/>
    </location>
</feature>
<dbReference type="CDD" id="cd00018">
    <property type="entry name" value="AP2"/>
    <property type="match status" value="1"/>
</dbReference>
<dbReference type="GO" id="GO:0003700">
    <property type="term" value="F:DNA-binding transcription factor activity"/>
    <property type="evidence" value="ECO:0007669"/>
    <property type="project" value="InterPro"/>
</dbReference>
<dbReference type="PROSITE" id="PS51032">
    <property type="entry name" value="AP2_ERF"/>
    <property type="match status" value="1"/>
</dbReference>
<gene>
    <name evidence="10" type="ORF">GH714_014105</name>
</gene>
<dbReference type="InterPro" id="IPR036955">
    <property type="entry name" value="AP2/ERF_dom_sf"/>
</dbReference>
<evidence type="ECO:0000256" key="4">
    <source>
        <dbReference type="ARBA" id="ARBA00023159"/>
    </source>
</evidence>
<dbReference type="PRINTS" id="PR00367">
    <property type="entry name" value="ETHRSPELEMNT"/>
</dbReference>
<evidence type="ECO:0000256" key="1">
    <source>
        <dbReference type="ARBA" id="ARBA00004123"/>
    </source>
</evidence>
<dbReference type="SMART" id="SM00380">
    <property type="entry name" value="AP2"/>
    <property type="match status" value="1"/>
</dbReference>
<dbReference type="SUPFAM" id="SSF54171">
    <property type="entry name" value="DNA-binding domain"/>
    <property type="match status" value="1"/>
</dbReference>
<keyword evidence="2" id="KW-0805">Transcription regulation</keyword>
<dbReference type="Proteomes" id="UP000467840">
    <property type="component" value="Chromosome 18"/>
</dbReference>
<dbReference type="GO" id="GO:0003677">
    <property type="term" value="F:DNA binding"/>
    <property type="evidence" value="ECO:0007669"/>
    <property type="project" value="UniProtKB-KW"/>
</dbReference>
<evidence type="ECO:0000313" key="11">
    <source>
        <dbReference type="Proteomes" id="UP000467840"/>
    </source>
</evidence>
<feature type="domain" description="AP2/ERF" evidence="9">
    <location>
        <begin position="24"/>
        <end position="86"/>
    </location>
</feature>
<dbReference type="InterPro" id="IPR016177">
    <property type="entry name" value="DNA-bd_dom_sf"/>
</dbReference>
<dbReference type="PANTHER" id="PTHR31985">
    <property type="entry name" value="ETHYLENE-RESPONSIVE TRANSCRIPTION FACTOR ERF042-RELATED"/>
    <property type="match status" value="1"/>
</dbReference>
<dbReference type="AlphaFoldDB" id="A0A6A6L7L0"/>
<sequence>MSAASATHLHHQQSSSTGEGHRNKYKGVRQRKWGKWVSEIRVPGTHDRLWLGTYSTPEAAAVAYDLASYCLKGQQSSSMNHRLNFPLMLPACVRAEMSPKSIQKAASDAGMAIDAHMILNRTCSPGNESKGNESGGGDSCAILSSLETEINWEDDELEPVRNFLGGLSLAYSPGADHRSSSSTVCRQQQPECPVENTWCKNPIQ</sequence>
<keyword evidence="5" id="KW-0804">Transcription</keyword>
<evidence type="ECO:0000256" key="6">
    <source>
        <dbReference type="ARBA" id="ARBA00023242"/>
    </source>
</evidence>
<keyword evidence="11" id="KW-1185">Reference proteome</keyword>
<dbReference type="InterPro" id="IPR001471">
    <property type="entry name" value="AP2/ERF_dom"/>
</dbReference>
<comment type="subcellular location">
    <subcellularLocation>
        <location evidence="1">Nucleus</location>
    </subcellularLocation>
</comment>
<proteinExistence type="inferred from homology"/>
<evidence type="ECO:0000256" key="7">
    <source>
        <dbReference type="ARBA" id="ARBA00024343"/>
    </source>
</evidence>
<evidence type="ECO:0000256" key="8">
    <source>
        <dbReference type="SAM" id="MobiDB-lite"/>
    </source>
</evidence>
<evidence type="ECO:0000256" key="5">
    <source>
        <dbReference type="ARBA" id="ARBA00023163"/>
    </source>
</evidence>
<evidence type="ECO:0000256" key="2">
    <source>
        <dbReference type="ARBA" id="ARBA00023015"/>
    </source>
</evidence>
<protein>
    <recommendedName>
        <fullName evidence="9">AP2/ERF domain-containing protein</fullName>
    </recommendedName>
</protein>
<comment type="caution">
    <text evidence="10">The sequence shown here is derived from an EMBL/GenBank/DDBJ whole genome shotgun (WGS) entry which is preliminary data.</text>
</comment>
<reference evidence="10 11" key="1">
    <citation type="journal article" date="2020" name="Mol. Plant">
        <title>The Chromosome-Based Rubber Tree Genome Provides New Insights into Spurge Genome Evolution and Rubber Biosynthesis.</title>
        <authorList>
            <person name="Liu J."/>
            <person name="Shi C."/>
            <person name="Shi C.C."/>
            <person name="Li W."/>
            <person name="Zhang Q.J."/>
            <person name="Zhang Y."/>
            <person name="Li K."/>
            <person name="Lu H.F."/>
            <person name="Shi C."/>
            <person name="Zhu S.T."/>
            <person name="Xiao Z.Y."/>
            <person name="Nan H."/>
            <person name="Yue Y."/>
            <person name="Zhu X.G."/>
            <person name="Wu Y."/>
            <person name="Hong X.N."/>
            <person name="Fan G.Y."/>
            <person name="Tong Y."/>
            <person name="Zhang D."/>
            <person name="Mao C.L."/>
            <person name="Liu Y.L."/>
            <person name="Hao S.J."/>
            <person name="Liu W.Q."/>
            <person name="Lv M.Q."/>
            <person name="Zhang H.B."/>
            <person name="Liu Y."/>
            <person name="Hu-Tang G.R."/>
            <person name="Wang J.P."/>
            <person name="Wang J.H."/>
            <person name="Sun Y.H."/>
            <person name="Ni S.B."/>
            <person name="Chen W.B."/>
            <person name="Zhang X.C."/>
            <person name="Jiao Y.N."/>
            <person name="Eichler E.E."/>
            <person name="Li G.H."/>
            <person name="Liu X."/>
            <person name="Gao L.Z."/>
        </authorList>
    </citation>
    <scope>NUCLEOTIDE SEQUENCE [LARGE SCALE GENOMIC DNA]</scope>
    <source>
        <strain evidence="11">cv. GT1</strain>
        <tissue evidence="10">Leaf</tissue>
    </source>
</reference>
<evidence type="ECO:0000313" key="10">
    <source>
        <dbReference type="EMBL" id="KAF2296984.1"/>
    </source>
</evidence>
<comment type="similarity">
    <text evidence="7">Belongs to the AP2/ERF transcription factor family. ERF subfamily.</text>
</comment>